<gene>
    <name evidence="2" type="primary">RvY_04973-1</name>
    <name evidence="2" type="synonym">RvY_04973.1</name>
    <name evidence="2" type="ORF">RvY_04973</name>
</gene>
<feature type="signal peptide" evidence="1">
    <location>
        <begin position="1"/>
        <end position="22"/>
    </location>
</feature>
<comment type="caution">
    <text evidence="2">The sequence shown here is derived from an EMBL/GenBank/DDBJ whole genome shotgun (WGS) entry which is preliminary data.</text>
</comment>
<protein>
    <recommendedName>
        <fullName evidence="4">Secreted protein</fullName>
    </recommendedName>
</protein>
<evidence type="ECO:0008006" key="4">
    <source>
        <dbReference type="Google" id="ProtNLM"/>
    </source>
</evidence>
<evidence type="ECO:0000313" key="3">
    <source>
        <dbReference type="Proteomes" id="UP000186922"/>
    </source>
</evidence>
<proteinExistence type="predicted"/>
<feature type="chain" id="PRO_5008897962" description="Secreted protein" evidence="1">
    <location>
        <begin position="23"/>
        <end position="79"/>
    </location>
</feature>
<evidence type="ECO:0000313" key="2">
    <source>
        <dbReference type="EMBL" id="GAU92963.1"/>
    </source>
</evidence>
<evidence type="ECO:0000256" key="1">
    <source>
        <dbReference type="SAM" id="SignalP"/>
    </source>
</evidence>
<keyword evidence="1" id="KW-0732">Signal</keyword>
<accession>A0A1D1V2K4</accession>
<organism evidence="2 3">
    <name type="scientific">Ramazzottius varieornatus</name>
    <name type="common">Water bear</name>
    <name type="synonym">Tardigrade</name>
    <dbReference type="NCBI Taxonomy" id="947166"/>
    <lineage>
        <taxon>Eukaryota</taxon>
        <taxon>Metazoa</taxon>
        <taxon>Ecdysozoa</taxon>
        <taxon>Tardigrada</taxon>
        <taxon>Eutardigrada</taxon>
        <taxon>Parachela</taxon>
        <taxon>Hypsibioidea</taxon>
        <taxon>Ramazzottiidae</taxon>
        <taxon>Ramazzottius</taxon>
    </lineage>
</organism>
<dbReference type="AlphaFoldDB" id="A0A1D1V2K4"/>
<keyword evidence="3" id="KW-1185">Reference proteome</keyword>
<dbReference type="EMBL" id="BDGG01000002">
    <property type="protein sequence ID" value="GAU92963.1"/>
    <property type="molecule type" value="Genomic_DNA"/>
</dbReference>
<sequence>MPDVPSFSLWQMLCHTALVAWAVNAKTDNTNSQERFIPSTRANSGKAELKSKIKAQFATICGNDVSWTRGIRRCIPGNE</sequence>
<dbReference type="Proteomes" id="UP000186922">
    <property type="component" value="Unassembled WGS sequence"/>
</dbReference>
<reference evidence="2 3" key="1">
    <citation type="journal article" date="2016" name="Nat. Commun.">
        <title>Extremotolerant tardigrade genome and improved radiotolerance of human cultured cells by tardigrade-unique protein.</title>
        <authorList>
            <person name="Hashimoto T."/>
            <person name="Horikawa D.D."/>
            <person name="Saito Y."/>
            <person name="Kuwahara H."/>
            <person name="Kozuka-Hata H."/>
            <person name="Shin-I T."/>
            <person name="Minakuchi Y."/>
            <person name="Ohishi K."/>
            <person name="Motoyama A."/>
            <person name="Aizu T."/>
            <person name="Enomoto A."/>
            <person name="Kondo K."/>
            <person name="Tanaka S."/>
            <person name="Hara Y."/>
            <person name="Koshikawa S."/>
            <person name="Sagara H."/>
            <person name="Miura T."/>
            <person name="Yokobori S."/>
            <person name="Miyagawa K."/>
            <person name="Suzuki Y."/>
            <person name="Kubo T."/>
            <person name="Oyama M."/>
            <person name="Kohara Y."/>
            <person name="Fujiyama A."/>
            <person name="Arakawa K."/>
            <person name="Katayama T."/>
            <person name="Toyoda A."/>
            <person name="Kunieda T."/>
        </authorList>
    </citation>
    <scope>NUCLEOTIDE SEQUENCE [LARGE SCALE GENOMIC DNA]</scope>
    <source>
        <strain evidence="2 3">YOKOZUNA-1</strain>
    </source>
</reference>
<name>A0A1D1V2K4_RAMVA</name>